<dbReference type="Pfam" id="PF00395">
    <property type="entry name" value="SLH"/>
    <property type="match status" value="1"/>
</dbReference>
<keyword evidence="5" id="KW-1185">Reference proteome</keyword>
<dbReference type="Proteomes" id="UP000677305">
    <property type="component" value="Chromosome"/>
</dbReference>
<dbReference type="RefSeq" id="WP_212693464.1">
    <property type="nucleotide sequence ID" value="NZ_CP058561.1"/>
</dbReference>
<dbReference type="PANTHER" id="PTHR31157:SF1">
    <property type="entry name" value="SCP DOMAIN-CONTAINING PROTEIN"/>
    <property type="match status" value="1"/>
</dbReference>
<evidence type="ECO:0000259" key="3">
    <source>
        <dbReference type="PROSITE" id="PS51272"/>
    </source>
</evidence>
<dbReference type="SUPFAM" id="SSF55797">
    <property type="entry name" value="PR-1-like"/>
    <property type="match status" value="1"/>
</dbReference>
<reference evidence="4 5" key="1">
    <citation type="submission" date="2020-07" db="EMBL/GenBank/DDBJ databases">
        <title>Vallitalea guaymasensis genome.</title>
        <authorList>
            <person name="Postec A."/>
        </authorList>
    </citation>
    <scope>NUCLEOTIDE SEQUENCE [LARGE SCALE GENOMIC DNA]</scope>
    <source>
        <strain evidence="4 5">Ra1766G1</strain>
    </source>
</reference>
<feature type="transmembrane region" description="Helical" evidence="2">
    <location>
        <begin position="9"/>
        <end position="26"/>
    </location>
</feature>
<dbReference type="PANTHER" id="PTHR31157">
    <property type="entry name" value="SCP DOMAIN-CONTAINING PROTEIN"/>
    <property type="match status" value="1"/>
</dbReference>
<keyword evidence="2" id="KW-1133">Transmembrane helix</keyword>
<dbReference type="EMBL" id="CP058561">
    <property type="protein sequence ID" value="QUH29370.1"/>
    <property type="molecule type" value="Genomic_DNA"/>
</dbReference>
<dbReference type="Pfam" id="PF00188">
    <property type="entry name" value="CAP"/>
    <property type="match status" value="1"/>
</dbReference>
<dbReference type="PROSITE" id="PS51272">
    <property type="entry name" value="SLH"/>
    <property type="match status" value="1"/>
</dbReference>
<sequence length="448" mass="52544">MIIKNIKKVLYLIIAVSIICNINIYASEDKPDEAIEYINGIREKVSVRSIENSKQLESSAANHSKYMSVNNNFSLIEESGNKYYRGRYSWDRASYYSYFNPYITEFINNNLDSYKNGVVDLINNPYSRISFLDPLYQHIGMGSYKDMYTYDLGGKSRDLTVKNKKIVIYPYDKMESVPITWENNYKINPYRDLDIESSNVGLPITLSYYSDKNKIRRIYNNDIKLENEDKGLEVKTKIILPQDDKYIDNSLIILPLKKLEYNTNYQVSINVDFIFQNSTIPSEKKSKYTVNFKTEAKDNPLDRAKFTEYLVKALKIDILEPKEVFKDIDIKSNDAKYIYTAYKNDLVSGFGDDTFRPNQNITKEQVYTLLIRAYEKENGEIKLNEYKSYSYSYHSVSNWAVNYMKKAEEIGLLSRVRSNELKGEITESEYKRIINLYQEIYNVKKDIN</sequence>
<evidence type="ECO:0000256" key="2">
    <source>
        <dbReference type="SAM" id="Phobius"/>
    </source>
</evidence>
<evidence type="ECO:0000313" key="5">
    <source>
        <dbReference type="Proteomes" id="UP000677305"/>
    </source>
</evidence>
<dbReference type="AlphaFoldDB" id="A0A8J8MAY7"/>
<dbReference type="InterPro" id="IPR014044">
    <property type="entry name" value="CAP_dom"/>
</dbReference>
<dbReference type="InterPro" id="IPR001119">
    <property type="entry name" value="SLH_dom"/>
</dbReference>
<evidence type="ECO:0000313" key="4">
    <source>
        <dbReference type="EMBL" id="QUH29370.1"/>
    </source>
</evidence>
<keyword evidence="2" id="KW-0812">Transmembrane</keyword>
<dbReference type="Gene3D" id="3.40.33.10">
    <property type="entry name" value="CAP"/>
    <property type="match status" value="1"/>
</dbReference>
<evidence type="ECO:0000256" key="1">
    <source>
        <dbReference type="ARBA" id="ARBA00022737"/>
    </source>
</evidence>
<accession>A0A8J8MAY7</accession>
<organism evidence="4 5">
    <name type="scientific">Vallitalea guaymasensis</name>
    <dbReference type="NCBI Taxonomy" id="1185412"/>
    <lineage>
        <taxon>Bacteria</taxon>
        <taxon>Bacillati</taxon>
        <taxon>Bacillota</taxon>
        <taxon>Clostridia</taxon>
        <taxon>Lachnospirales</taxon>
        <taxon>Vallitaleaceae</taxon>
        <taxon>Vallitalea</taxon>
    </lineage>
</organism>
<gene>
    <name evidence="4" type="ORF">HYG85_10690</name>
</gene>
<proteinExistence type="predicted"/>
<dbReference type="InterPro" id="IPR035940">
    <property type="entry name" value="CAP_sf"/>
</dbReference>
<protein>
    <submittedName>
        <fullName evidence="4">S-layer homology domain-containing protein</fullName>
    </submittedName>
</protein>
<dbReference type="CDD" id="cd05379">
    <property type="entry name" value="CAP_bacterial"/>
    <property type="match status" value="1"/>
</dbReference>
<name>A0A8J8MAY7_9FIRM</name>
<keyword evidence="2" id="KW-0472">Membrane</keyword>
<keyword evidence="1" id="KW-0677">Repeat</keyword>
<dbReference type="KEGG" id="vgu:HYG85_10690"/>
<feature type="domain" description="SLH" evidence="3">
    <location>
        <begin position="321"/>
        <end position="384"/>
    </location>
</feature>